<dbReference type="InterPro" id="IPR028015">
    <property type="entry name" value="CCDC84-like"/>
</dbReference>
<feature type="domain" description="Myb-like" evidence="8">
    <location>
        <begin position="309"/>
        <end position="359"/>
    </location>
</feature>
<organism evidence="11">
    <name type="scientific">Sesamum radiatum</name>
    <name type="common">Black benniseed</name>
    <dbReference type="NCBI Taxonomy" id="300843"/>
    <lineage>
        <taxon>Eukaryota</taxon>
        <taxon>Viridiplantae</taxon>
        <taxon>Streptophyta</taxon>
        <taxon>Embryophyta</taxon>
        <taxon>Tracheophyta</taxon>
        <taxon>Spermatophyta</taxon>
        <taxon>Magnoliopsida</taxon>
        <taxon>eudicotyledons</taxon>
        <taxon>Gunneridae</taxon>
        <taxon>Pentapetalae</taxon>
        <taxon>asterids</taxon>
        <taxon>lamiids</taxon>
        <taxon>Lamiales</taxon>
        <taxon>Pedaliaceae</taxon>
        <taxon>Sesamum</taxon>
    </lineage>
</organism>
<dbReference type="NCBIfam" id="TIGR01557">
    <property type="entry name" value="myb_SHAQKYF"/>
    <property type="match status" value="1"/>
</dbReference>
<evidence type="ECO:0000259" key="10">
    <source>
        <dbReference type="PROSITE" id="PS51294"/>
    </source>
</evidence>
<dbReference type="PROSITE" id="PS51293">
    <property type="entry name" value="SANT"/>
    <property type="match status" value="1"/>
</dbReference>
<keyword evidence="4" id="KW-0804">Transcription</keyword>
<dbReference type="InterPro" id="IPR001005">
    <property type="entry name" value="SANT/Myb"/>
</dbReference>
<evidence type="ECO:0000256" key="4">
    <source>
        <dbReference type="ARBA" id="ARBA00023163"/>
    </source>
</evidence>
<evidence type="ECO:0000256" key="5">
    <source>
        <dbReference type="ARBA" id="ARBA00023242"/>
    </source>
</evidence>
<dbReference type="PROSITE" id="PS51294">
    <property type="entry name" value="HTH_MYB"/>
    <property type="match status" value="1"/>
</dbReference>
<dbReference type="InterPro" id="IPR017884">
    <property type="entry name" value="SANT_dom"/>
</dbReference>
<dbReference type="InterPro" id="IPR009057">
    <property type="entry name" value="Homeodomain-like_sf"/>
</dbReference>
<feature type="region of interest" description="Disordered" evidence="7">
    <location>
        <begin position="370"/>
        <end position="394"/>
    </location>
</feature>
<keyword evidence="6" id="KW-0175">Coiled coil</keyword>
<evidence type="ECO:0000256" key="2">
    <source>
        <dbReference type="ARBA" id="ARBA00023015"/>
    </source>
</evidence>
<gene>
    <name evidence="11" type="ORF">Sradi_2915700</name>
</gene>
<feature type="coiled-coil region" evidence="6">
    <location>
        <begin position="127"/>
        <end position="154"/>
    </location>
</feature>
<evidence type="ECO:0000313" key="11">
    <source>
        <dbReference type="EMBL" id="KAL0385214.1"/>
    </source>
</evidence>
<dbReference type="PANTHER" id="PTHR31198">
    <property type="entry name" value="COILED-COIL DOMAIN-CONTAINING PROTEIN 84"/>
    <property type="match status" value="1"/>
</dbReference>
<keyword evidence="3" id="KW-0238">DNA-binding</keyword>
<feature type="compositionally biased region" description="Basic residues" evidence="7">
    <location>
        <begin position="383"/>
        <end position="393"/>
    </location>
</feature>
<dbReference type="InterPro" id="IPR017930">
    <property type="entry name" value="Myb_dom"/>
</dbReference>
<evidence type="ECO:0000256" key="6">
    <source>
        <dbReference type="SAM" id="Coils"/>
    </source>
</evidence>
<keyword evidence="5" id="KW-0539">Nucleus</keyword>
<feature type="domain" description="HTH myb-type" evidence="10">
    <location>
        <begin position="309"/>
        <end position="363"/>
    </location>
</feature>
<accession>A0AAW2RYN8</accession>
<dbReference type="SMART" id="SM00717">
    <property type="entry name" value="SANT"/>
    <property type="match status" value="1"/>
</dbReference>
<feature type="domain" description="SANT" evidence="9">
    <location>
        <begin position="312"/>
        <end position="363"/>
    </location>
</feature>
<dbReference type="Gene3D" id="1.10.10.60">
    <property type="entry name" value="Homeodomain-like"/>
    <property type="match status" value="1"/>
</dbReference>
<comment type="subcellular location">
    <subcellularLocation>
        <location evidence="1">Nucleus</location>
    </subcellularLocation>
</comment>
<sequence length="710" mass="79806">MNQKKKNNNSNEQQQFEYCEVCRLNQNQGRRHNYFPNHKTSLATLLTRFQSKLSDVKFFLKTPMLLRPEHAHQNRLWCPFCNCDVLELDSHFACGNAIEHLASLEHWKSVKGFMWKYGGGMDRVDLFRVSEADYAKWEKKCKSLETEAAKVKSVGPVVEPLNNIHNELNADCVNSFQENNVNVLNFSVTNGVVPLHSYTNERAQVSGSVLSSVSEAGPSLHNMSGGIQVRDAEYLKNSTDYIENRHCSNSLARECSSYGYLTSGSEQVADTSEDATFMVNSQLESVAGQSKSLRPNGSSYTLKVRKPYTITKQRERWTEEEHQKFLEALKLYGRAWRHIEEYVGTKTAIQIRSHAQKFFAKVTRDSNIDAEGSLDPIQIPPPRPKKKPLHPYPRKFVDPVNREIVVPNRLEISHSPDASVPEKDNLSPTSVLSVVGSDILESTDAEMHKSHLSPASCSVDAHSTCSLLTERDDEYITSEISANEENGFRLSMKTSSVSVPDENSPMKLRLFHQEAEFAIDSPQAEEPYTSIKLFGKTVLVRDASKQFLEVVEKSQSLPPDIIDKKLDNNADELVKGRALISTSRYLQDTVECGSKSLIPSSLPQAWYTHLPHLARKLPHRMLNVLPVGKALESQQLQLNGSLNGPKAPISEANTENRNNEASEGKHLSNTGKREPAKGFVAYKRCLAERDGRSSMSLLQEREGQRARVCS</sequence>
<reference evidence="11" key="2">
    <citation type="journal article" date="2024" name="Plant">
        <title>Genomic evolution and insights into agronomic trait innovations of Sesamum species.</title>
        <authorList>
            <person name="Miao H."/>
            <person name="Wang L."/>
            <person name="Qu L."/>
            <person name="Liu H."/>
            <person name="Sun Y."/>
            <person name="Le M."/>
            <person name="Wang Q."/>
            <person name="Wei S."/>
            <person name="Zheng Y."/>
            <person name="Lin W."/>
            <person name="Duan Y."/>
            <person name="Cao H."/>
            <person name="Xiong S."/>
            <person name="Wang X."/>
            <person name="Wei L."/>
            <person name="Li C."/>
            <person name="Ma Q."/>
            <person name="Ju M."/>
            <person name="Zhao R."/>
            <person name="Li G."/>
            <person name="Mu C."/>
            <person name="Tian Q."/>
            <person name="Mei H."/>
            <person name="Zhang T."/>
            <person name="Gao T."/>
            <person name="Zhang H."/>
        </authorList>
    </citation>
    <scope>NUCLEOTIDE SEQUENCE</scope>
    <source>
        <strain evidence="11">G02</strain>
    </source>
</reference>
<dbReference type="GO" id="GO:0003677">
    <property type="term" value="F:DNA binding"/>
    <property type="evidence" value="ECO:0007669"/>
    <property type="project" value="UniProtKB-KW"/>
</dbReference>
<dbReference type="Pfam" id="PF00249">
    <property type="entry name" value="Myb_DNA-binding"/>
    <property type="match status" value="1"/>
</dbReference>
<dbReference type="CDD" id="cd00167">
    <property type="entry name" value="SANT"/>
    <property type="match status" value="1"/>
</dbReference>
<dbReference type="SUPFAM" id="SSF46689">
    <property type="entry name" value="Homeodomain-like"/>
    <property type="match status" value="1"/>
</dbReference>
<evidence type="ECO:0000259" key="9">
    <source>
        <dbReference type="PROSITE" id="PS51293"/>
    </source>
</evidence>
<proteinExistence type="predicted"/>
<evidence type="ECO:0000256" key="1">
    <source>
        <dbReference type="ARBA" id="ARBA00004123"/>
    </source>
</evidence>
<dbReference type="PANTHER" id="PTHR31198:SF1">
    <property type="entry name" value="CENTROSOMAL AT-AC SPLICING FACTOR"/>
    <property type="match status" value="1"/>
</dbReference>
<comment type="caution">
    <text evidence="11">The sequence shown here is derived from an EMBL/GenBank/DDBJ whole genome shotgun (WGS) entry which is preliminary data.</text>
</comment>
<dbReference type="InterPro" id="IPR006447">
    <property type="entry name" value="Myb_dom_plants"/>
</dbReference>
<evidence type="ECO:0000256" key="3">
    <source>
        <dbReference type="ARBA" id="ARBA00023125"/>
    </source>
</evidence>
<keyword evidence="2" id="KW-0805">Transcription regulation</keyword>
<dbReference type="PROSITE" id="PS50090">
    <property type="entry name" value="MYB_LIKE"/>
    <property type="match status" value="1"/>
</dbReference>
<feature type="compositionally biased region" description="Basic and acidic residues" evidence="7">
    <location>
        <begin position="657"/>
        <end position="675"/>
    </location>
</feature>
<protein>
    <submittedName>
        <fullName evidence="11">Protein REVEILLE 1</fullName>
    </submittedName>
</protein>
<dbReference type="GO" id="GO:0010468">
    <property type="term" value="P:regulation of gene expression"/>
    <property type="evidence" value="ECO:0007669"/>
    <property type="project" value="UniProtKB-ARBA"/>
</dbReference>
<dbReference type="Pfam" id="PF14968">
    <property type="entry name" value="CCDC84"/>
    <property type="match status" value="1"/>
</dbReference>
<dbReference type="GO" id="GO:0005634">
    <property type="term" value="C:nucleus"/>
    <property type="evidence" value="ECO:0007669"/>
    <property type="project" value="UniProtKB-SubCell"/>
</dbReference>
<dbReference type="EMBL" id="JACGWJ010000012">
    <property type="protein sequence ID" value="KAL0385214.1"/>
    <property type="molecule type" value="Genomic_DNA"/>
</dbReference>
<dbReference type="FunFam" id="1.10.10.60:FF:000023">
    <property type="entry name" value="protein REVEILLE 6 isoform X1"/>
    <property type="match status" value="1"/>
</dbReference>
<evidence type="ECO:0000256" key="7">
    <source>
        <dbReference type="SAM" id="MobiDB-lite"/>
    </source>
</evidence>
<dbReference type="AlphaFoldDB" id="A0AAW2RYN8"/>
<reference evidence="11" key="1">
    <citation type="submission" date="2020-06" db="EMBL/GenBank/DDBJ databases">
        <authorList>
            <person name="Li T."/>
            <person name="Hu X."/>
            <person name="Zhang T."/>
            <person name="Song X."/>
            <person name="Zhang H."/>
            <person name="Dai N."/>
            <person name="Sheng W."/>
            <person name="Hou X."/>
            <person name="Wei L."/>
        </authorList>
    </citation>
    <scope>NUCLEOTIDE SEQUENCE</scope>
    <source>
        <strain evidence="11">G02</strain>
        <tissue evidence="11">Leaf</tissue>
    </source>
</reference>
<feature type="region of interest" description="Disordered" evidence="7">
    <location>
        <begin position="639"/>
        <end position="675"/>
    </location>
</feature>
<name>A0AAW2RYN8_SESRA</name>
<evidence type="ECO:0000259" key="8">
    <source>
        <dbReference type="PROSITE" id="PS50090"/>
    </source>
</evidence>